<reference evidence="2" key="1">
    <citation type="submission" date="2020-11" db="EMBL/GenBank/DDBJ databases">
        <authorList>
            <consortium name="DOE Joint Genome Institute"/>
            <person name="Ahrendt S."/>
            <person name="Riley R."/>
            <person name="Andreopoulos W."/>
            <person name="Labutti K."/>
            <person name="Pangilinan J."/>
            <person name="Ruiz-Duenas F.J."/>
            <person name="Barrasa J.M."/>
            <person name="Sanchez-Garcia M."/>
            <person name="Camarero S."/>
            <person name="Miyauchi S."/>
            <person name="Serrano A."/>
            <person name="Linde D."/>
            <person name="Babiker R."/>
            <person name="Drula E."/>
            <person name="Ayuso-Fernandez I."/>
            <person name="Pacheco R."/>
            <person name="Padilla G."/>
            <person name="Ferreira P."/>
            <person name="Barriuso J."/>
            <person name="Kellner H."/>
            <person name="Castanera R."/>
            <person name="Alfaro M."/>
            <person name="Ramirez L."/>
            <person name="Pisabarro A.G."/>
            <person name="Kuo A."/>
            <person name="Tritt A."/>
            <person name="Lipzen A."/>
            <person name="He G."/>
            <person name="Yan M."/>
            <person name="Ng V."/>
            <person name="Cullen D."/>
            <person name="Martin F."/>
            <person name="Rosso M.-N."/>
            <person name="Henrissat B."/>
            <person name="Hibbett D."/>
            <person name="Martinez A.T."/>
            <person name="Grigoriev I.V."/>
        </authorList>
    </citation>
    <scope>NUCLEOTIDE SEQUENCE</scope>
    <source>
        <strain evidence="2">AH 40177</strain>
    </source>
</reference>
<evidence type="ECO:0000259" key="1">
    <source>
        <dbReference type="Pfam" id="PF24494"/>
    </source>
</evidence>
<dbReference type="PANTHER" id="PTHR40781:SF1">
    <property type="match status" value="1"/>
</dbReference>
<dbReference type="InterPro" id="IPR056009">
    <property type="entry name" value="DUF7587"/>
</dbReference>
<dbReference type="Gene3D" id="3.90.210.10">
    <property type="entry name" value="Heat-Labile Enterotoxin, subunit A"/>
    <property type="match status" value="1"/>
</dbReference>
<evidence type="ECO:0000313" key="3">
    <source>
        <dbReference type="Proteomes" id="UP000772434"/>
    </source>
</evidence>
<accession>A0A9P5PAL5</accession>
<gene>
    <name evidence="2" type="ORF">BDP27DRAFT_1453403</name>
</gene>
<dbReference type="Pfam" id="PF24494">
    <property type="entry name" value="DUF7587"/>
    <property type="match status" value="2"/>
</dbReference>
<name>A0A9P5PAL5_9AGAR</name>
<dbReference type="SUPFAM" id="SSF56399">
    <property type="entry name" value="ADP-ribosylation"/>
    <property type="match status" value="1"/>
</dbReference>
<organism evidence="2 3">
    <name type="scientific">Rhodocollybia butyracea</name>
    <dbReference type="NCBI Taxonomy" id="206335"/>
    <lineage>
        <taxon>Eukaryota</taxon>
        <taxon>Fungi</taxon>
        <taxon>Dikarya</taxon>
        <taxon>Basidiomycota</taxon>
        <taxon>Agaricomycotina</taxon>
        <taxon>Agaricomycetes</taxon>
        <taxon>Agaricomycetidae</taxon>
        <taxon>Agaricales</taxon>
        <taxon>Marasmiineae</taxon>
        <taxon>Omphalotaceae</taxon>
        <taxon>Rhodocollybia</taxon>
    </lineage>
</organism>
<protein>
    <recommendedName>
        <fullName evidence="1">DUF7587 domain-containing protein</fullName>
    </recommendedName>
</protein>
<dbReference type="AlphaFoldDB" id="A0A9P5PAL5"/>
<dbReference type="EMBL" id="JADNRY010000312">
    <property type="protein sequence ID" value="KAF9059292.1"/>
    <property type="molecule type" value="Genomic_DNA"/>
</dbReference>
<proteinExistence type="predicted"/>
<keyword evidence="3" id="KW-1185">Reference proteome</keyword>
<dbReference type="Proteomes" id="UP000772434">
    <property type="component" value="Unassembled WGS sequence"/>
</dbReference>
<feature type="domain" description="DUF7587" evidence="1">
    <location>
        <begin position="3"/>
        <end position="142"/>
    </location>
</feature>
<dbReference type="PANTHER" id="PTHR40781">
    <property type="match status" value="1"/>
</dbReference>
<comment type="caution">
    <text evidence="2">The sequence shown here is derived from an EMBL/GenBank/DDBJ whole genome shotgun (WGS) entry which is preliminary data.</text>
</comment>
<sequence>MSPLQLFRAYTPDSGAVFNERSGFLARGSGICFDPNNSPNKAKEIVERHLNWNNTSTPSPLISTSTQSKAKRIAASLRRKHPRSIVYIAQVVYKAEELSTRGPEVHNMCALAKKLGADNAWKDKQEYVFVNQIPLPCIVEVSQVVEWTTKLVPSKYISIWPNPTATSSELFSADIRLLSMMMMTTVFLQRPLTPAAPPVSVSATLSLFRAFTRTANTDSTLDRQNSFVAGNTAMKFNPVGKAGAEAASILKNHLNWDRTRVHSPLISVSLTFDDAKEVAANLRKLYPGDKVYIAEVVFDQKKAKPEVYQLRQLAKNLGVPLEQSHEGYVFVKSIPRKFVLNVRQVATWKSKGKPSTYKDIWKNSRSPYYQTTV</sequence>
<feature type="domain" description="DUF7587" evidence="1">
    <location>
        <begin position="207"/>
        <end position="342"/>
    </location>
</feature>
<evidence type="ECO:0000313" key="2">
    <source>
        <dbReference type="EMBL" id="KAF9059292.1"/>
    </source>
</evidence>
<dbReference type="OrthoDB" id="2824549at2759"/>